<dbReference type="RefSeq" id="WP_229292998.1">
    <property type="nucleotide sequence ID" value="NZ_CP086654.1"/>
</dbReference>
<gene>
    <name evidence="1" type="ORF">LN051_02210</name>
</gene>
<evidence type="ECO:0000313" key="1">
    <source>
        <dbReference type="EMBL" id="UEX90502.1"/>
    </source>
</evidence>
<dbReference type="Gene3D" id="3.30.530.20">
    <property type="match status" value="1"/>
</dbReference>
<organism evidence="1 2">
    <name type="scientific">Staphylococcus ratti</name>
    <dbReference type="NCBI Taxonomy" id="2892440"/>
    <lineage>
        <taxon>Bacteria</taxon>
        <taxon>Bacillati</taxon>
        <taxon>Bacillota</taxon>
        <taxon>Bacilli</taxon>
        <taxon>Bacillales</taxon>
        <taxon>Staphylococcaceae</taxon>
        <taxon>Staphylococcus</taxon>
    </lineage>
</organism>
<reference evidence="1 2" key="1">
    <citation type="journal article" date="2022" name="Pathogens">
        <title>Staphylococcus ratti sp. nov. Isolated from a Lab Rat.</title>
        <authorList>
            <person name="Kovarovic V."/>
            <person name="Sedlacek I."/>
            <person name="Petras P."/>
            <person name="Kralova S."/>
            <person name="Maslanova I."/>
            <person name="Svec P."/>
            <person name="Neumann-Schaal M."/>
            <person name="Botka T."/>
            <person name="Gelbicova T."/>
            <person name="Stankova E."/>
            <person name="Doskar J."/>
            <person name="Pantucek R."/>
        </authorList>
    </citation>
    <scope>NUCLEOTIDE SEQUENCE [LARGE SCALE GENOMIC DNA]</scope>
    <source>
        <strain evidence="1 2">CCM 9025</strain>
    </source>
</reference>
<protein>
    <recommendedName>
        <fullName evidence="3">Activator of Hsp90 ATPase homolog 1-like protein</fullName>
    </recommendedName>
</protein>
<evidence type="ECO:0008006" key="3">
    <source>
        <dbReference type="Google" id="ProtNLM"/>
    </source>
</evidence>
<dbReference type="SUPFAM" id="SSF55961">
    <property type="entry name" value="Bet v1-like"/>
    <property type="match status" value="1"/>
</dbReference>
<name>A0ABY3PDU1_9STAP</name>
<dbReference type="InterPro" id="IPR023393">
    <property type="entry name" value="START-like_dom_sf"/>
</dbReference>
<evidence type="ECO:0000313" key="2">
    <source>
        <dbReference type="Proteomes" id="UP001197626"/>
    </source>
</evidence>
<keyword evidence="2" id="KW-1185">Reference proteome</keyword>
<dbReference type="Proteomes" id="UP001197626">
    <property type="component" value="Chromosome"/>
</dbReference>
<proteinExistence type="predicted"/>
<sequence length="155" mass="18331">MKIHYSKDKKYVYQTLTHTINTDVKTLFHALSTTEGIQQWFPELYFENHTLYFKMAEQQTIPMAILAYEENAQLQFEWATGTIRFTLTPINTNQTTVELYEILPYDFENIAMDFAGWQFQILNLTKRLETGEGLNRQQFDFKHHASKVTQALNLH</sequence>
<dbReference type="EMBL" id="CP086654">
    <property type="protein sequence ID" value="UEX90502.1"/>
    <property type="molecule type" value="Genomic_DNA"/>
</dbReference>
<accession>A0ABY3PDU1</accession>